<sequence length="567" mass="64695">MEAPIITITEGKLRGTILKSMLGMNYFAFKGIPFAQPPIGPLRFKAPQPPLKWSGIRDASENAGDIPMQYQWYGPPPFKMIGSEDCLYLNVYTNAIVRKRPVMVFIYGGIFRSGAGDGSRYNEQFLVSQDMVFVVFNYRLGPMGFLNLGHEDASGNQGIRDVLMALKWVQRNIEAFGGDPDNVTIWGNSAGSMTCQLLTLIPAAKGLFHKVIVQGGTVTSYCPDILYGEGSKSGFQIAARLGMESDDPVEVLEFLRSIPGEDLIALQARNTTNYGYDKKTSNQDFSGTETFGQTLYLRELIRNVHEYGPVYDAPYTKDPVIPLPLAQLMDNEADVPMIIGHNEYEGLSFFKGCLNDDTYELFNQNLDIFVQNMLPLKYPGLLPDIMRKILKFYFNNKPIDENTKWNLVYLMTDLVYINQNRKIIDNRNKRVHSSTYNYKFTFNGNVPTIYEFERGPQRVKGITHGTELSYLFHLVHLKGHLDSENQCPQKGSKERLMMERMLRMWYNFAATGNPTPVLDDQIITTTWMPSDEKNLYYLEIGDELIIRSDKDSKSRELYHEISRQLIW</sequence>
<accession>A0ACC2NX92</accession>
<dbReference type="Proteomes" id="UP001239111">
    <property type="component" value="Chromosome 2"/>
</dbReference>
<dbReference type="EMBL" id="CM056742">
    <property type="protein sequence ID" value="KAJ8675737.1"/>
    <property type="molecule type" value="Genomic_DNA"/>
</dbReference>
<organism evidence="1 2">
    <name type="scientific">Eretmocerus hayati</name>
    <dbReference type="NCBI Taxonomy" id="131215"/>
    <lineage>
        <taxon>Eukaryota</taxon>
        <taxon>Metazoa</taxon>
        <taxon>Ecdysozoa</taxon>
        <taxon>Arthropoda</taxon>
        <taxon>Hexapoda</taxon>
        <taxon>Insecta</taxon>
        <taxon>Pterygota</taxon>
        <taxon>Neoptera</taxon>
        <taxon>Endopterygota</taxon>
        <taxon>Hymenoptera</taxon>
        <taxon>Apocrita</taxon>
        <taxon>Proctotrupomorpha</taxon>
        <taxon>Chalcidoidea</taxon>
        <taxon>Aphelinidae</taxon>
        <taxon>Aphelininae</taxon>
        <taxon>Eretmocerus</taxon>
    </lineage>
</organism>
<evidence type="ECO:0000313" key="1">
    <source>
        <dbReference type="EMBL" id="KAJ8675737.1"/>
    </source>
</evidence>
<gene>
    <name evidence="1" type="ORF">QAD02_011523</name>
</gene>
<protein>
    <submittedName>
        <fullName evidence="1">Uncharacterized protein</fullName>
    </submittedName>
</protein>
<name>A0ACC2NX92_9HYME</name>
<reference evidence="1" key="1">
    <citation type="submission" date="2023-04" db="EMBL/GenBank/DDBJ databases">
        <title>A chromosome-level genome assembly of the parasitoid wasp Eretmocerus hayati.</title>
        <authorList>
            <person name="Zhong Y."/>
            <person name="Liu S."/>
            <person name="Liu Y."/>
        </authorList>
    </citation>
    <scope>NUCLEOTIDE SEQUENCE</scope>
    <source>
        <strain evidence="1">ZJU_SS_LIU_2023</strain>
    </source>
</reference>
<comment type="caution">
    <text evidence="1">The sequence shown here is derived from an EMBL/GenBank/DDBJ whole genome shotgun (WGS) entry which is preliminary data.</text>
</comment>
<proteinExistence type="predicted"/>
<evidence type="ECO:0000313" key="2">
    <source>
        <dbReference type="Proteomes" id="UP001239111"/>
    </source>
</evidence>
<keyword evidence="2" id="KW-1185">Reference proteome</keyword>